<sequence>MKSLKDYFRPLYRKTISLIHRGDNVKCNCCGSSYSKMRTLKSGATGVCWLCGSYPRTRGMKIILEKILRNIPKPAKMLHIAPEVQLRDWLRNYSGLTYIAGDKRTEGYTYPDYVTDMDIMSLPFEDNSFDVVMCSHVLEHVFDDIKAMSEFRRVLKPDGIAIIQVPYNSDQKITDEEKESEHLTPQQRKQRFGQFDHVKTYGLDFFDRMSNCNLPVTLIKMSKTDCDTYALFDWENFMVVNPLPILMENIE</sequence>
<proteinExistence type="predicted"/>
<dbReference type="EMBL" id="SRYB01000044">
    <property type="protein sequence ID" value="TGY76147.1"/>
    <property type="molecule type" value="Genomic_DNA"/>
</dbReference>
<comment type="caution">
    <text evidence="1">The sequence shown here is derived from an EMBL/GenBank/DDBJ whole genome shotgun (WGS) entry which is preliminary data.</text>
</comment>
<evidence type="ECO:0000313" key="1">
    <source>
        <dbReference type="EMBL" id="TGY76147.1"/>
    </source>
</evidence>
<reference evidence="1" key="1">
    <citation type="submission" date="2019-04" db="EMBL/GenBank/DDBJ databases">
        <title>Microbes associate with the intestines of laboratory mice.</title>
        <authorList>
            <person name="Navarre W."/>
            <person name="Wong E."/>
            <person name="Huang K."/>
            <person name="Tropini C."/>
            <person name="Ng K."/>
            <person name="Yu B."/>
        </authorList>
    </citation>
    <scope>NUCLEOTIDE SEQUENCE</scope>
    <source>
        <strain evidence="1">NM04_E33</strain>
    </source>
</reference>
<keyword evidence="1" id="KW-0808">Transferase</keyword>
<accession>A0AC61RCE4</accession>
<evidence type="ECO:0000313" key="2">
    <source>
        <dbReference type="Proteomes" id="UP000306319"/>
    </source>
</evidence>
<keyword evidence="1" id="KW-0489">Methyltransferase</keyword>
<protein>
    <submittedName>
        <fullName evidence="1">Methyltransferase domain-containing protein</fullName>
    </submittedName>
</protein>
<organism evidence="1 2">
    <name type="scientific">Lepagella muris</name>
    <dbReference type="NCBI Taxonomy" id="3032870"/>
    <lineage>
        <taxon>Bacteria</taxon>
        <taxon>Pseudomonadati</taxon>
        <taxon>Bacteroidota</taxon>
        <taxon>Bacteroidia</taxon>
        <taxon>Bacteroidales</taxon>
        <taxon>Muribaculaceae</taxon>
        <taxon>Lepagella</taxon>
    </lineage>
</organism>
<gene>
    <name evidence="1" type="ORF">E5331_18715</name>
</gene>
<name>A0AC61RCE4_9BACT</name>
<keyword evidence="2" id="KW-1185">Reference proteome</keyword>
<dbReference type="Proteomes" id="UP000306319">
    <property type="component" value="Unassembled WGS sequence"/>
</dbReference>